<dbReference type="PANTHER" id="PTHR30009">
    <property type="entry name" value="CYTOCHROME C-TYPE SYNTHESIS PROTEIN AND PTS TRANSMEMBRANE COMPONENT"/>
    <property type="match status" value="1"/>
</dbReference>
<keyword evidence="3" id="KW-1003">Cell membrane</keyword>
<dbReference type="Gene3D" id="3.30.1360.60">
    <property type="entry name" value="Glucose permease domain IIB"/>
    <property type="match status" value="1"/>
</dbReference>
<proteinExistence type="predicted"/>
<dbReference type="AlphaFoldDB" id="A0A3D8X285"/>
<feature type="transmembrane region" description="Helical" evidence="12">
    <location>
        <begin position="309"/>
        <end position="328"/>
    </location>
</feature>
<dbReference type="GO" id="GO:0005886">
    <property type="term" value="C:plasma membrane"/>
    <property type="evidence" value="ECO:0007669"/>
    <property type="project" value="UniProtKB-SubCell"/>
</dbReference>
<dbReference type="NCBIfam" id="TIGR02003">
    <property type="entry name" value="PTS-II-BC-unk1"/>
    <property type="match status" value="1"/>
</dbReference>
<feature type="transmembrane region" description="Helical" evidence="12">
    <location>
        <begin position="139"/>
        <end position="158"/>
    </location>
</feature>
<reference evidence="15 16" key="1">
    <citation type="journal article" date="2018" name="Appl. Environ. Microbiol.">
        <title>Antimicrobial susceptibility testing and tentative epidemiological cut-off values of five Bacillus species relevant for use as animal feed additives or for plant protection.</title>
        <authorList>
            <person name="Agerso Y."/>
            <person name="Stuer-Lauridsen B."/>
            <person name="Bjerre K."/>
            <person name="Jensen M.G."/>
            <person name="Johansen E."/>
            <person name="Bennedsen M."/>
            <person name="Brockmann E."/>
            <person name="Nielsen B."/>
        </authorList>
    </citation>
    <scope>NUCLEOTIDE SEQUENCE [LARGE SCALE GENOMIC DNA]</scope>
    <source>
        <strain evidence="15 16">CHCC20162</strain>
    </source>
</reference>
<dbReference type="GO" id="GO:0090563">
    <property type="term" value="F:protein-phosphocysteine-sugar phosphotransferase activity"/>
    <property type="evidence" value="ECO:0007669"/>
    <property type="project" value="TreeGrafter"/>
</dbReference>
<accession>A0A3D8X285</accession>
<evidence type="ECO:0000313" key="15">
    <source>
        <dbReference type="EMBL" id="RDZ14244.1"/>
    </source>
</evidence>
<dbReference type="EMBL" id="PQWM01000010">
    <property type="protein sequence ID" value="RDZ14244.1"/>
    <property type="molecule type" value="Genomic_DNA"/>
</dbReference>
<evidence type="ECO:0000256" key="3">
    <source>
        <dbReference type="ARBA" id="ARBA00022475"/>
    </source>
</evidence>
<dbReference type="InterPro" id="IPR050429">
    <property type="entry name" value="PTS_Glucose_EIICBA"/>
</dbReference>
<feature type="transmembrane region" description="Helical" evidence="12">
    <location>
        <begin position="179"/>
        <end position="202"/>
    </location>
</feature>
<dbReference type="Proteomes" id="UP000256519">
    <property type="component" value="Unassembled WGS sequence"/>
</dbReference>
<dbReference type="InterPro" id="IPR018113">
    <property type="entry name" value="PTrfase_EIIB_Cys"/>
</dbReference>
<evidence type="ECO:0000256" key="12">
    <source>
        <dbReference type="SAM" id="Phobius"/>
    </source>
</evidence>
<dbReference type="GO" id="GO:0008982">
    <property type="term" value="F:protein-N(PI)-phosphohistidine-sugar phosphotransferase activity"/>
    <property type="evidence" value="ECO:0007669"/>
    <property type="project" value="InterPro"/>
</dbReference>
<feature type="transmembrane region" description="Helical" evidence="12">
    <location>
        <begin position="57"/>
        <end position="78"/>
    </location>
</feature>
<keyword evidence="10 12" id="KW-0472">Membrane</keyword>
<dbReference type="InterPro" id="IPR011300">
    <property type="entry name" value="PTS_IIBC"/>
</dbReference>
<feature type="domain" description="PTS EIIB type-1" evidence="13">
    <location>
        <begin position="467"/>
        <end position="545"/>
    </location>
</feature>
<evidence type="ECO:0000259" key="13">
    <source>
        <dbReference type="PROSITE" id="PS51098"/>
    </source>
</evidence>
<dbReference type="GO" id="GO:0016301">
    <property type="term" value="F:kinase activity"/>
    <property type="evidence" value="ECO:0007669"/>
    <property type="project" value="UniProtKB-KW"/>
</dbReference>
<keyword evidence="4" id="KW-0762">Sugar transport</keyword>
<keyword evidence="6" id="KW-0598">Phosphotransferase system</keyword>
<feature type="transmembrane region" description="Helical" evidence="12">
    <location>
        <begin position="370"/>
        <end position="391"/>
    </location>
</feature>
<comment type="subcellular location">
    <subcellularLocation>
        <location evidence="1">Cell membrane</location>
        <topology evidence="1">Multi-pass membrane protein</topology>
    </subcellularLocation>
</comment>
<evidence type="ECO:0000256" key="10">
    <source>
        <dbReference type="ARBA" id="ARBA00023136"/>
    </source>
</evidence>
<dbReference type="InterPro" id="IPR003352">
    <property type="entry name" value="PTS_EIIC"/>
</dbReference>
<dbReference type="InterPro" id="IPR013013">
    <property type="entry name" value="PTS_EIIC_1"/>
</dbReference>
<keyword evidence="8" id="KW-0418">Kinase</keyword>
<keyword evidence="9 12" id="KW-1133">Transmembrane helix</keyword>
<feature type="transmembrane region" description="Helical" evidence="12">
    <location>
        <begin position="85"/>
        <end position="105"/>
    </location>
</feature>
<dbReference type="Pfam" id="PF00367">
    <property type="entry name" value="PTS_EIIB"/>
    <property type="match status" value="1"/>
</dbReference>
<protein>
    <submittedName>
        <fullName evidence="15">PTS transporter subunit IICB</fullName>
    </submittedName>
</protein>
<feature type="transmembrane region" description="Helical" evidence="12">
    <location>
        <begin position="16"/>
        <end position="37"/>
    </location>
</feature>
<keyword evidence="5" id="KW-0808">Transferase</keyword>
<dbReference type="CDD" id="cd00212">
    <property type="entry name" value="PTS_IIB_glc"/>
    <property type="match status" value="1"/>
</dbReference>
<dbReference type="GO" id="GO:0009401">
    <property type="term" value="P:phosphoenolpyruvate-dependent sugar phosphotransferase system"/>
    <property type="evidence" value="ECO:0007669"/>
    <property type="project" value="UniProtKB-KW"/>
</dbReference>
<evidence type="ECO:0000256" key="8">
    <source>
        <dbReference type="ARBA" id="ARBA00022777"/>
    </source>
</evidence>
<evidence type="ECO:0000256" key="9">
    <source>
        <dbReference type="ARBA" id="ARBA00022989"/>
    </source>
</evidence>
<feature type="transmembrane region" description="Helical" evidence="12">
    <location>
        <begin position="340"/>
        <end position="358"/>
    </location>
</feature>
<name>A0A3D8X285_PRIMG</name>
<evidence type="ECO:0000256" key="2">
    <source>
        <dbReference type="ARBA" id="ARBA00022448"/>
    </source>
</evidence>
<gene>
    <name evidence="15" type="ORF">C3744_14485</name>
</gene>
<feature type="active site" description="Phosphocysteine intermediate; for EIIB activity" evidence="11">
    <location>
        <position position="489"/>
    </location>
</feature>
<keyword evidence="2" id="KW-0813">Transport</keyword>
<dbReference type="InterPro" id="IPR001996">
    <property type="entry name" value="PTS_IIB_1"/>
</dbReference>
<dbReference type="PANTHER" id="PTHR30009:SF8">
    <property type="entry name" value="PTS SYSTEM, IIBC COMPONENT"/>
    <property type="match status" value="1"/>
</dbReference>
<sequence length="545" mass="59116">MKKFFSFDFWQKFGKALLVVVAVMPAAGIMISLGKLVAMTGGDITAVLTIARVMEDIGWGIITNLHILFAVAIGGSWAKERAGGAFAALIAFILINRITGAIFGVKAEMLSDSKATVQSLFGQELVVKDYFTSILGSPALNMGVFVGIIAGFLGANLFNKYYNYDKLPEALSFFNGKRFVPFVVIGGSVVTALLLSIVWPFIQGSLNSFGQWIATSRDTAPILAPFIFGALERLLLPFGLHHMLTVPMNYTELGGTYKILTGSGAGSTVAGQDPLWLAWIADLNNFRAAGDMDSYKQLLHDVTPARFKVGQMILSCASLIGIALAMYRNVDPDKRSKYRSMFFSAGLAVFLTGVTEPIEFMFMFAAPLLYVVYAIMTGLAFAIVDIVHVRVHSFGVIELLTRTPMIIKAGLWADLMNFVIACLVFFGLNFGVANFLIKRFNFPTPGRNGNYIDEETTATSSKQVKNDSLAPVIIGLLGGENNIEDVDACMTRLRVTVKDIHAVAGESEWKQNGALGLILKDKGVQAIYGPKADVLKSDIQDLLGA</sequence>
<dbReference type="SUPFAM" id="SSF55604">
    <property type="entry name" value="Glucose permease domain IIB"/>
    <property type="match status" value="1"/>
</dbReference>
<evidence type="ECO:0000256" key="1">
    <source>
        <dbReference type="ARBA" id="ARBA00004651"/>
    </source>
</evidence>
<evidence type="ECO:0000313" key="16">
    <source>
        <dbReference type="Proteomes" id="UP000256519"/>
    </source>
</evidence>
<dbReference type="InterPro" id="IPR036878">
    <property type="entry name" value="Glu_permease_IIB"/>
</dbReference>
<evidence type="ECO:0000256" key="11">
    <source>
        <dbReference type="PROSITE-ProRule" id="PRU00421"/>
    </source>
</evidence>
<keyword evidence="7 12" id="KW-0812">Transmembrane</keyword>
<evidence type="ECO:0000259" key="14">
    <source>
        <dbReference type="PROSITE" id="PS51103"/>
    </source>
</evidence>
<dbReference type="RefSeq" id="WP_116074895.1">
    <property type="nucleotide sequence ID" value="NZ_CP187630.1"/>
</dbReference>
<evidence type="ECO:0000256" key="6">
    <source>
        <dbReference type="ARBA" id="ARBA00022683"/>
    </source>
</evidence>
<dbReference type="NCBIfam" id="TIGR00826">
    <property type="entry name" value="EIIB_glc"/>
    <property type="match status" value="1"/>
</dbReference>
<organism evidence="15 16">
    <name type="scientific">Priestia megaterium</name>
    <name type="common">Bacillus megaterium</name>
    <dbReference type="NCBI Taxonomy" id="1404"/>
    <lineage>
        <taxon>Bacteria</taxon>
        <taxon>Bacillati</taxon>
        <taxon>Bacillota</taxon>
        <taxon>Bacilli</taxon>
        <taxon>Bacillales</taxon>
        <taxon>Bacillaceae</taxon>
        <taxon>Priestia</taxon>
    </lineage>
</organism>
<evidence type="ECO:0000256" key="5">
    <source>
        <dbReference type="ARBA" id="ARBA00022679"/>
    </source>
</evidence>
<comment type="caution">
    <text evidence="15">The sequence shown here is derived from an EMBL/GenBank/DDBJ whole genome shotgun (WGS) entry which is preliminary data.</text>
</comment>
<evidence type="ECO:0000256" key="4">
    <source>
        <dbReference type="ARBA" id="ARBA00022597"/>
    </source>
</evidence>
<dbReference type="PROSITE" id="PS51098">
    <property type="entry name" value="PTS_EIIB_TYPE_1"/>
    <property type="match status" value="1"/>
</dbReference>
<dbReference type="PROSITE" id="PS01035">
    <property type="entry name" value="PTS_EIIB_TYPE_1_CYS"/>
    <property type="match status" value="1"/>
</dbReference>
<dbReference type="Pfam" id="PF02378">
    <property type="entry name" value="PTS_EIIC"/>
    <property type="match status" value="1"/>
</dbReference>
<evidence type="ECO:0000256" key="7">
    <source>
        <dbReference type="ARBA" id="ARBA00022692"/>
    </source>
</evidence>
<dbReference type="PROSITE" id="PS51103">
    <property type="entry name" value="PTS_EIIC_TYPE_1"/>
    <property type="match status" value="1"/>
</dbReference>
<feature type="transmembrane region" description="Helical" evidence="12">
    <location>
        <begin position="411"/>
        <end position="437"/>
    </location>
</feature>
<feature type="domain" description="PTS EIIC type-1" evidence="14">
    <location>
        <begin position="4"/>
        <end position="449"/>
    </location>
</feature>